<evidence type="ECO:0000313" key="1">
    <source>
        <dbReference type="EMBL" id="OHV96598.1"/>
    </source>
</evidence>
<accession>A0A1S1U918</accession>
<evidence type="ECO:0000313" key="2">
    <source>
        <dbReference type="Proteomes" id="UP000179840"/>
    </source>
</evidence>
<dbReference type="EMBL" id="LFKP01000008">
    <property type="protein sequence ID" value="OHV96598.1"/>
    <property type="molecule type" value="Genomic_DNA"/>
</dbReference>
<dbReference type="GO" id="GO:0016788">
    <property type="term" value="F:hydrolase activity, acting on ester bonds"/>
    <property type="evidence" value="ECO:0007669"/>
    <property type="project" value="UniProtKB-ARBA"/>
</dbReference>
<dbReference type="SUPFAM" id="SSF52266">
    <property type="entry name" value="SGNH hydrolase"/>
    <property type="match status" value="1"/>
</dbReference>
<comment type="caution">
    <text evidence="1">The sequence shown here is derived from an EMBL/GenBank/DDBJ whole genome shotgun (WGS) entry which is preliminary data.</text>
</comment>
<reference evidence="1 2" key="1">
    <citation type="submission" date="2015-06" db="EMBL/GenBank/DDBJ databases">
        <title>Draft genome sequencing of a biphenyl-degrading bacterium, Janthinobacterium lividum MEG1.</title>
        <authorList>
            <person name="Shimodaira J."/>
            <person name="Hatta T."/>
        </authorList>
    </citation>
    <scope>NUCLEOTIDE SEQUENCE [LARGE SCALE GENOMIC DNA]</scope>
    <source>
        <strain evidence="1 2">MEG1</strain>
    </source>
</reference>
<proteinExistence type="predicted"/>
<dbReference type="CDD" id="cd00229">
    <property type="entry name" value="SGNH_hydrolase"/>
    <property type="match status" value="1"/>
</dbReference>
<name>A0A1S1U918_9BURK</name>
<dbReference type="RefSeq" id="WP_071078148.1">
    <property type="nucleotide sequence ID" value="NZ_LFKP01000008.1"/>
</dbReference>
<organism evidence="1 2">
    <name type="scientific">Janthinobacterium lividum</name>
    <dbReference type="NCBI Taxonomy" id="29581"/>
    <lineage>
        <taxon>Bacteria</taxon>
        <taxon>Pseudomonadati</taxon>
        <taxon>Pseudomonadota</taxon>
        <taxon>Betaproteobacteria</taxon>
        <taxon>Burkholderiales</taxon>
        <taxon>Oxalobacteraceae</taxon>
        <taxon>Janthinobacterium</taxon>
    </lineage>
</organism>
<dbReference type="AlphaFoldDB" id="A0A1S1U918"/>
<dbReference type="Gene3D" id="3.40.50.1110">
    <property type="entry name" value="SGNH hydrolase"/>
    <property type="match status" value="1"/>
</dbReference>
<protein>
    <recommendedName>
        <fullName evidence="3">SGNH hydrolase-type esterase domain-containing protein</fullName>
    </recommendedName>
</protein>
<sequence length="219" mass="23723">MMLLIPLAVGAGFSPARVAVTADGNSLLAVSVSPEVLPDLAAMAPINDRLAITNVARAGQTFRQMIATATDVDGAWVEGKTNILIVGEATNSIFNPPGRTGAQTIADCMEYINARLALHPWKIIILGTIPRNSYLDPVKTAAQGELDMLEFNAYMKANWVAVGAVGYVDMRQVGGPFTFTDTENNNRYATYYTDRTHLNPAGQLIYARFIAEMLAPLRF</sequence>
<evidence type="ECO:0008006" key="3">
    <source>
        <dbReference type="Google" id="ProtNLM"/>
    </source>
</evidence>
<dbReference type="InterPro" id="IPR036514">
    <property type="entry name" value="SGNH_hydro_sf"/>
</dbReference>
<dbReference type="Proteomes" id="UP000179840">
    <property type="component" value="Unassembled WGS sequence"/>
</dbReference>
<gene>
    <name evidence="1" type="ORF">AKG95_17945</name>
</gene>